<evidence type="ECO:0000256" key="3">
    <source>
        <dbReference type="ARBA" id="ARBA00022692"/>
    </source>
</evidence>
<dbReference type="AlphaFoldDB" id="F8E3F5"/>
<keyword evidence="6" id="KW-0407">Ion channel</keyword>
<evidence type="ECO:0000256" key="7">
    <source>
        <dbReference type="ARBA" id="ARBA00035120"/>
    </source>
</evidence>
<keyword evidence="3 10" id="KW-0812">Transmembrane</keyword>
<evidence type="ECO:0000256" key="4">
    <source>
        <dbReference type="ARBA" id="ARBA00022989"/>
    </source>
</evidence>
<comment type="catalytic activity">
    <reaction evidence="8">
        <text>fluoride(in) = fluoride(out)</text>
        <dbReference type="Rhea" id="RHEA:76159"/>
        <dbReference type="ChEBI" id="CHEBI:17051"/>
    </reaction>
    <physiologicalReaction direction="left-to-right" evidence="8">
        <dbReference type="Rhea" id="RHEA:76160"/>
    </physiologicalReaction>
</comment>
<keyword evidence="2 10" id="KW-1003">Cell membrane</keyword>
<evidence type="ECO:0000313" key="12">
    <source>
        <dbReference type="Proteomes" id="UP000000492"/>
    </source>
</evidence>
<comment type="subcellular location">
    <subcellularLocation>
        <location evidence="1">Cell membrane</location>
        <topology evidence="1">Multi-pass membrane protein</topology>
    </subcellularLocation>
</comment>
<gene>
    <name evidence="11" type="ordered locus">CRES_2128</name>
</gene>
<evidence type="ECO:0000256" key="9">
    <source>
        <dbReference type="ARBA" id="ARBA00049940"/>
    </source>
</evidence>
<dbReference type="STRING" id="662755.CRES_2128"/>
<name>F8E3F5_CORRG</name>
<evidence type="ECO:0000256" key="1">
    <source>
        <dbReference type="ARBA" id="ARBA00004651"/>
    </source>
</evidence>
<keyword evidence="6" id="KW-0406">Ion transport</keyword>
<feature type="transmembrane region" description="Helical" evidence="10">
    <location>
        <begin position="80"/>
        <end position="105"/>
    </location>
</feature>
<keyword evidence="4 10" id="KW-1133">Transmembrane helix</keyword>
<dbReference type="Pfam" id="PF02537">
    <property type="entry name" value="CRCB"/>
    <property type="match status" value="1"/>
</dbReference>
<dbReference type="InterPro" id="IPR003691">
    <property type="entry name" value="FluC"/>
</dbReference>
<dbReference type="KEGG" id="crd:CRES_2128"/>
<evidence type="ECO:0000256" key="8">
    <source>
        <dbReference type="ARBA" id="ARBA00035585"/>
    </source>
</evidence>
<proteinExistence type="inferred from homology"/>
<accession>F8E3F5</accession>
<dbReference type="HOGENOM" id="CLU_114342_2_0_11"/>
<reference evidence="11 12" key="1">
    <citation type="journal article" date="2012" name="BMC Genomics">
        <title>Complete genome sequence, lifestyle, and multi-drug resistance of the human pathogen Corynebacterium resistens DSM 45100 isolated from blood samples of a leukemia patient.</title>
        <authorList>
            <person name="Schroder J."/>
            <person name="Maus I."/>
            <person name="Meyer K."/>
            <person name="Wordemann S."/>
            <person name="Blom J."/>
            <person name="Jaenicke S."/>
            <person name="Schneider J."/>
            <person name="Trost E."/>
            <person name="Tauch A."/>
        </authorList>
    </citation>
    <scope>NUCLEOTIDE SEQUENCE [LARGE SCALE GENOMIC DNA]</scope>
    <source>
        <strain evidence="12">DSM 45100 / JCM 12819 / CCUG 50093 / GTC 2026 / SICGH 158</strain>
    </source>
</reference>
<evidence type="ECO:0000256" key="6">
    <source>
        <dbReference type="ARBA" id="ARBA00023303"/>
    </source>
</evidence>
<evidence type="ECO:0000256" key="2">
    <source>
        <dbReference type="ARBA" id="ARBA00022475"/>
    </source>
</evidence>
<feature type="transmembrane region" description="Helical" evidence="10">
    <location>
        <begin position="138"/>
        <end position="161"/>
    </location>
</feature>
<dbReference type="Proteomes" id="UP000000492">
    <property type="component" value="Chromosome"/>
</dbReference>
<sequence>MEIIAVMLAGGAGAIARFGLDRRLKSARIGMPALTSLTVINVIGSIVLGLLLGIAYIYSGATPLSSHGEAIAGTRANTGFLSAWMIPMLGIGFCGGFTTFSTAIVEALPPRLRSHDGPATEHGASTKNPSPWAGFGQLLVMTAGCVVAALLGYVVALLLFAP</sequence>
<protein>
    <recommendedName>
        <fullName evidence="10">Fluoride-specific ion channel</fullName>
    </recommendedName>
</protein>
<dbReference type="EMBL" id="CP002857">
    <property type="protein sequence ID" value="AEI10481.1"/>
    <property type="molecule type" value="Genomic_DNA"/>
</dbReference>
<evidence type="ECO:0000313" key="11">
    <source>
        <dbReference type="EMBL" id="AEI10481.1"/>
    </source>
</evidence>
<keyword evidence="5 10" id="KW-0472">Membrane</keyword>
<keyword evidence="6" id="KW-0813">Transport</keyword>
<comment type="function">
    <text evidence="9">Fluoride-specific ion channel. Important for reducing fluoride concentration in the cell, thus reducing its toxicity.</text>
</comment>
<comment type="similarity">
    <text evidence="7 10">Belongs to the fluoride channel Fluc/FEX (TC 1.A.43) family.</text>
</comment>
<evidence type="ECO:0000256" key="10">
    <source>
        <dbReference type="RuleBase" id="RU004340"/>
    </source>
</evidence>
<dbReference type="GO" id="GO:0034220">
    <property type="term" value="P:monoatomic ion transmembrane transport"/>
    <property type="evidence" value="ECO:0007669"/>
    <property type="project" value="UniProtKB-KW"/>
</dbReference>
<keyword evidence="12" id="KW-1185">Reference proteome</keyword>
<feature type="transmembrane region" description="Helical" evidence="10">
    <location>
        <begin position="40"/>
        <end position="59"/>
    </location>
</feature>
<dbReference type="GO" id="GO:0005886">
    <property type="term" value="C:plasma membrane"/>
    <property type="evidence" value="ECO:0007669"/>
    <property type="project" value="UniProtKB-SubCell"/>
</dbReference>
<organism evidence="11 12">
    <name type="scientific">Corynebacterium resistens (strain DSM 45100 / JCM 12819 / GTC 2026 / SICGH 158)</name>
    <dbReference type="NCBI Taxonomy" id="662755"/>
    <lineage>
        <taxon>Bacteria</taxon>
        <taxon>Bacillati</taxon>
        <taxon>Actinomycetota</taxon>
        <taxon>Actinomycetes</taxon>
        <taxon>Mycobacteriales</taxon>
        <taxon>Corynebacteriaceae</taxon>
        <taxon>Corynebacterium</taxon>
    </lineage>
</organism>
<dbReference type="eggNOG" id="ENOG5032DWT">
    <property type="taxonomic scope" value="Bacteria"/>
</dbReference>
<evidence type="ECO:0000256" key="5">
    <source>
        <dbReference type="ARBA" id="ARBA00023136"/>
    </source>
</evidence>